<evidence type="ECO:0000256" key="1">
    <source>
        <dbReference type="SAM" id="MobiDB-lite"/>
    </source>
</evidence>
<protein>
    <submittedName>
        <fullName evidence="2">Uncharacterized protein</fullName>
    </submittedName>
</protein>
<dbReference type="Proteomes" id="UP000244722">
    <property type="component" value="Unassembled WGS sequence"/>
</dbReference>
<dbReference type="AlphaFoldDB" id="A0A2T6ZGF2"/>
<proteinExistence type="predicted"/>
<comment type="caution">
    <text evidence="2">The sequence shown here is derived from an EMBL/GenBank/DDBJ whole genome shotgun (WGS) entry which is preliminary data.</text>
</comment>
<dbReference type="EMBL" id="NESQ01000290">
    <property type="protein sequence ID" value="PUU74581.1"/>
    <property type="molecule type" value="Genomic_DNA"/>
</dbReference>
<evidence type="ECO:0000313" key="3">
    <source>
        <dbReference type="Proteomes" id="UP000244722"/>
    </source>
</evidence>
<organism evidence="2 3">
    <name type="scientific">Tuber borchii</name>
    <name type="common">White truffle</name>
    <dbReference type="NCBI Taxonomy" id="42251"/>
    <lineage>
        <taxon>Eukaryota</taxon>
        <taxon>Fungi</taxon>
        <taxon>Dikarya</taxon>
        <taxon>Ascomycota</taxon>
        <taxon>Pezizomycotina</taxon>
        <taxon>Pezizomycetes</taxon>
        <taxon>Pezizales</taxon>
        <taxon>Tuberaceae</taxon>
        <taxon>Tuber</taxon>
    </lineage>
</organism>
<evidence type="ECO:0000313" key="2">
    <source>
        <dbReference type="EMBL" id="PUU74581.1"/>
    </source>
</evidence>
<accession>A0A2T6ZGF2</accession>
<feature type="region of interest" description="Disordered" evidence="1">
    <location>
        <begin position="1"/>
        <end position="23"/>
    </location>
</feature>
<gene>
    <name evidence="2" type="ORF">B9Z19DRAFT_1133058</name>
</gene>
<sequence length="206" mass="22652">MEPFDDSVLRHPICPPPKGRSHTSILHGATESYEGGVIMLGFFSPGCLESADLKPDSGSVRHVIMESFYDGVLCHPIYPPPKGRPHKDSWSVSHAIMEPFNNGVVRDSIYPPPKGRSHTNVWKVLTLNLNSGGVRHAITEPFYNVVLHDPICPPPKERPHTSILHGPTESYEGGLPGALGMQSRSPVRTAFYTFQAVHCQKGVSIR</sequence>
<keyword evidence="3" id="KW-1185">Reference proteome</keyword>
<name>A0A2T6ZGF2_TUBBO</name>
<reference evidence="2 3" key="1">
    <citation type="submission" date="2017-04" db="EMBL/GenBank/DDBJ databases">
        <title>Draft genome sequence of Tuber borchii Vittad., a whitish edible truffle.</title>
        <authorList>
            <consortium name="DOE Joint Genome Institute"/>
            <person name="Murat C."/>
            <person name="Kuo A."/>
            <person name="Barry K.W."/>
            <person name="Clum A."/>
            <person name="Dockter R.B."/>
            <person name="Fauchery L."/>
            <person name="Iotti M."/>
            <person name="Kohler A."/>
            <person name="Labutti K."/>
            <person name="Lindquist E.A."/>
            <person name="Lipzen A."/>
            <person name="Ohm R.A."/>
            <person name="Wang M."/>
            <person name="Grigoriev I.V."/>
            <person name="Zambonelli A."/>
            <person name="Martin F.M."/>
        </authorList>
    </citation>
    <scope>NUCLEOTIDE SEQUENCE [LARGE SCALE GENOMIC DNA]</scope>
    <source>
        <strain evidence="2 3">Tbo3840</strain>
    </source>
</reference>